<dbReference type="SUPFAM" id="SSF52540">
    <property type="entry name" value="P-loop containing nucleoside triphosphate hydrolases"/>
    <property type="match status" value="1"/>
</dbReference>
<dbReference type="RefSeq" id="WP_231335351.1">
    <property type="nucleotide sequence ID" value="NZ_CP059572.1"/>
</dbReference>
<proteinExistence type="predicted"/>
<sequence length="813" mass="83711">MAGDGETRISVGGAFEGQLVVGDNNVVVNSGGAAEVVVRHEPMPAPRPRSRPAGTPLRFDEPDLLGRDGELDRIGRLLDERTPVQVTGPSGTGKSALLRAAATRREAAGTDVIYLSAAGEDVDDVLQDLFQACYDTRDFKPARSQLRRLMGTINALIVVDDFAASDAPSGLADGSVATGSSGTPNGPDNPNGPAAQDDSGGGTGLAKLLDALPGCGLLVSTARPLPWDGETIELGGLPEDSAVELLVREVRRECSEDERRLAERFANSVDGHPAAIVQAAAALRSAAVTDVPADQNTLASALATGLGDAARAVLATLRAAEGVAVPTPLIADLTEELREDDATETLRRLETAGLVVQEGNGYSLSGPLARKVTRDDPPTEPGRRAAVLAAWARSAGVDDVAAVGPLVVAVLERAFEEGHYAAARDLAKAAAPALCVTLRWGAWRRVLALGRQASRALRASEDEAYFDQQEHLRRKALTRGALLGAAVGTALLAGKHLGTASATKGAGSTAPKSLLAKPSILGACATVVVGGTIAAMGLVWTPSSSNGALTSPTTRVGLPESSLSSAPNDNRNGGKGNGSGNGSSGGQNQGDNGQQRNGSKGGSNCVAEQPKPHDFGEFKPRDDRYNAEHGTVWTFPVCDRRLDGPNWTIRGGEGHFRKAVDDTCDSGIIQPGSRCLLALTFDPGPIPNKSYQATVVLPGLGLSGGSAAPQEITLLGSTGAADPTPASISLTVTGKGEIDVSRNGGMLGRCSRSSCPNFMAEVGDRITLTPIGNASDPSTGQQTWPSPCPAGTPSDRPCELVVTGNTSMTVQVN</sequence>
<accession>A0ABX8QXH3</accession>
<evidence type="ECO:0000313" key="3">
    <source>
        <dbReference type="Proteomes" id="UP001049518"/>
    </source>
</evidence>
<dbReference type="Proteomes" id="UP001049518">
    <property type="component" value="Chromosome"/>
</dbReference>
<feature type="region of interest" description="Disordered" evidence="1">
    <location>
        <begin position="544"/>
        <end position="623"/>
    </location>
</feature>
<dbReference type="PANTHER" id="PTHR34301">
    <property type="entry name" value="DNA-BINDING PROTEIN-RELATED"/>
    <property type="match status" value="1"/>
</dbReference>
<feature type="compositionally biased region" description="Polar residues" evidence="1">
    <location>
        <begin position="544"/>
        <end position="554"/>
    </location>
</feature>
<feature type="region of interest" description="Disordered" evidence="1">
    <location>
        <begin position="770"/>
        <end position="795"/>
    </location>
</feature>
<evidence type="ECO:0008006" key="4">
    <source>
        <dbReference type="Google" id="ProtNLM"/>
    </source>
</evidence>
<feature type="compositionally biased region" description="Low complexity" evidence="1">
    <location>
        <begin position="179"/>
        <end position="193"/>
    </location>
</feature>
<keyword evidence="3" id="KW-1185">Reference proteome</keyword>
<name>A0ABX8QXH3_9ACTN</name>
<evidence type="ECO:0000256" key="1">
    <source>
        <dbReference type="SAM" id="MobiDB-lite"/>
    </source>
</evidence>
<feature type="compositionally biased region" description="Gly residues" evidence="1">
    <location>
        <begin position="573"/>
        <end position="588"/>
    </location>
</feature>
<dbReference type="PANTHER" id="PTHR34301:SF8">
    <property type="entry name" value="ATPASE DOMAIN-CONTAINING PROTEIN"/>
    <property type="match status" value="1"/>
</dbReference>
<gene>
    <name evidence="2" type="ORF">AGRA3207_003105</name>
</gene>
<feature type="compositionally biased region" description="Low complexity" evidence="1">
    <location>
        <begin position="589"/>
        <end position="598"/>
    </location>
</feature>
<reference evidence="2" key="1">
    <citation type="submission" date="2020-07" db="EMBL/GenBank/DDBJ databases">
        <authorList>
            <person name="Tarantini F.S."/>
            <person name="Hong K.W."/>
            <person name="Chan K.G."/>
        </authorList>
    </citation>
    <scope>NUCLEOTIDE SEQUENCE</scope>
    <source>
        <strain evidence="2">32-07</strain>
    </source>
</reference>
<dbReference type="InterPro" id="IPR027417">
    <property type="entry name" value="P-loop_NTPase"/>
</dbReference>
<feature type="compositionally biased region" description="Polar residues" evidence="1">
    <location>
        <begin position="770"/>
        <end position="785"/>
    </location>
</feature>
<evidence type="ECO:0000313" key="2">
    <source>
        <dbReference type="EMBL" id="QXJ22152.1"/>
    </source>
</evidence>
<protein>
    <recommendedName>
        <fullName evidence="4">ATP-binding protein</fullName>
    </recommendedName>
</protein>
<feature type="region of interest" description="Disordered" evidence="1">
    <location>
        <begin position="169"/>
        <end position="203"/>
    </location>
</feature>
<dbReference type="EMBL" id="CP059572">
    <property type="protein sequence ID" value="QXJ22152.1"/>
    <property type="molecule type" value="Genomic_DNA"/>
</dbReference>
<feature type="compositionally biased region" description="Basic and acidic residues" evidence="1">
    <location>
        <begin position="610"/>
        <end position="623"/>
    </location>
</feature>
<dbReference type="Gene3D" id="3.40.50.300">
    <property type="entry name" value="P-loop containing nucleotide triphosphate hydrolases"/>
    <property type="match status" value="1"/>
</dbReference>
<organism evidence="2 3">
    <name type="scientific">Actinomadura graeca</name>
    <dbReference type="NCBI Taxonomy" id="2750812"/>
    <lineage>
        <taxon>Bacteria</taxon>
        <taxon>Bacillati</taxon>
        <taxon>Actinomycetota</taxon>
        <taxon>Actinomycetes</taxon>
        <taxon>Streptosporangiales</taxon>
        <taxon>Thermomonosporaceae</taxon>
        <taxon>Actinomadura</taxon>
    </lineage>
</organism>